<evidence type="ECO:0000313" key="1">
    <source>
        <dbReference type="EMBL" id="MBD8063191.1"/>
    </source>
</evidence>
<dbReference type="EMBL" id="JACSPO010000008">
    <property type="protein sequence ID" value="MBD8063191.1"/>
    <property type="molecule type" value="Genomic_DNA"/>
</dbReference>
<keyword evidence="2" id="KW-1185">Reference proteome</keyword>
<evidence type="ECO:0000313" key="2">
    <source>
        <dbReference type="Proteomes" id="UP000661894"/>
    </source>
</evidence>
<dbReference type="RefSeq" id="WP_251840288.1">
    <property type="nucleotide sequence ID" value="NZ_JACSPO010000008.1"/>
</dbReference>
<organism evidence="1 2">
    <name type="scientific">Oceanitalea stevensii</name>
    <dbReference type="NCBI Taxonomy" id="2763072"/>
    <lineage>
        <taxon>Bacteria</taxon>
        <taxon>Bacillati</taxon>
        <taxon>Actinomycetota</taxon>
        <taxon>Actinomycetes</taxon>
        <taxon>Micrococcales</taxon>
        <taxon>Bogoriellaceae</taxon>
        <taxon>Georgenia</taxon>
    </lineage>
</organism>
<name>A0ABR8Z4C4_9MICO</name>
<proteinExistence type="predicted"/>
<dbReference type="Proteomes" id="UP000661894">
    <property type="component" value="Unassembled WGS sequence"/>
</dbReference>
<sequence length="150" mass="15870">MSRGRAAAAVLAVAAVAVAMWGIGFDGVNIALAAAATAVVAALVGHRDLGRDHVLPQLPAEQRGGHRHEVSQLSWSLTDRDGRVGERGLRQLREVAAGRLALAGIDPADDDAVHTHLGERAWRTLRATTPQPVRALDACLTALENRSPRD</sequence>
<reference evidence="1 2" key="1">
    <citation type="submission" date="2020-08" db="EMBL/GenBank/DDBJ databases">
        <title>A Genomic Blueprint of the Chicken Gut Microbiome.</title>
        <authorList>
            <person name="Gilroy R."/>
            <person name="Ravi A."/>
            <person name="Getino M."/>
            <person name="Pursley I."/>
            <person name="Horton D.L."/>
            <person name="Alikhan N.-F."/>
            <person name="Baker D."/>
            <person name="Gharbi K."/>
            <person name="Hall N."/>
            <person name="Watson M."/>
            <person name="Adriaenssens E.M."/>
            <person name="Foster-Nyarko E."/>
            <person name="Jarju S."/>
            <person name="Secka A."/>
            <person name="Antonio M."/>
            <person name="Oren A."/>
            <person name="Chaudhuri R."/>
            <person name="La Ragione R.M."/>
            <person name="Hildebrand F."/>
            <person name="Pallen M.J."/>
        </authorList>
    </citation>
    <scope>NUCLEOTIDE SEQUENCE [LARGE SCALE GENOMIC DNA]</scope>
    <source>
        <strain evidence="1 2">Sa1BUA1</strain>
    </source>
</reference>
<accession>A0ABR8Z4C4</accession>
<comment type="caution">
    <text evidence="1">The sequence shown here is derived from an EMBL/GenBank/DDBJ whole genome shotgun (WGS) entry which is preliminary data.</text>
</comment>
<protein>
    <submittedName>
        <fullName evidence="1">Uncharacterized protein</fullName>
    </submittedName>
</protein>
<gene>
    <name evidence="1" type="ORF">H9624_12780</name>
</gene>